<dbReference type="InterPro" id="IPR058533">
    <property type="entry name" value="Cation_efflux_TM"/>
</dbReference>
<evidence type="ECO:0000313" key="10">
    <source>
        <dbReference type="EMBL" id="EGG23543.1"/>
    </source>
</evidence>
<feature type="compositionally biased region" description="Low complexity" evidence="7">
    <location>
        <begin position="93"/>
        <end position="133"/>
    </location>
</feature>
<feature type="compositionally biased region" description="Basic and acidic residues" evidence="7">
    <location>
        <begin position="644"/>
        <end position="653"/>
    </location>
</feature>
<feature type="transmembrane region" description="Helical" evidence="8">
    <location>
        <begin position="459"/>
        <end position="480"/>
    </location>
</feature>
<evidence type="ECO:0000256" key="6">
    <source>
        <dbReference type="ARBA" id="ARBA00023136"/>
    </source>
</evidence>
<dbReference type="SMART" id="SM00368">
    <property type="entry name" value="LRR_RI"/>
    <property type="match status" value="4"/>
</dbReference>
<feature type="transmembrane region" description="Helical" evidence="8">
    <location>
        <begin position="731"/>
        <end position="757"/>
    </location>
</feature>
<feature type="region of interest" description="Disordered" evidence="7">
    <location>
        <begin position="584"/>
        <end position="719"/>
    </location>
</feature>
<feature type="compositionally biased region" description="Basic and acidic residues" evidence="7">
    <location>
        <begin position="660"/>
        <end position="681"/>
    </location>
</feature>
<sequence>MVEYYINNKCNCIIDNNQTNEFHDQVMCKKELHHGSSSNPTVFNKEDIPCTSTSNTSPIHSPTLSTTTTSNNNNNNVISPTSPDQRLSLSFITNNNNQNNNQNNNNQNNNNQKNNNNTQNNNNNQKNNNNNQNNICRNVSTNCINFKVIDQLSTPPCIPSKNNSTTTTTTTTTDATTIINDNTDIISSSSSTTTSTLTPTFQSYRQVDQNFSINQLPTLVIKNILDYVHGGKFPGYHAVVAKSVSHSRNRHLHTIKLRYCQLEDEGADMMSRSLFNNTYIKSIDINGNNIQSKGCDSLAKLIQQNRVIETLCLGNNSIDNVGAAILANAIKQNTTLKMLDLENNNINYFGAFPLLEALKVNTTLRDLNLYIVNIPTRNLRFFLNGTIGHIGDSKQRLIELVLILDRIVLFTGQRSIILFLQQHNNNNLNNFIGEEENDILIPKVTITKKKEGIEWDKKTLSLLIIGVLTVLYVIAELGSALYTGSLALLSDGFHNLTDAVSLYVAWWALKAKKQGNDRAEILGGLLNGSFLVSMSLYVALEAIPRLVHPEPIEGGTIFMSVAGAGLAINTIGTIVFACTGMEHAHSHGPGGGHSHGGEKKEKKKEKHGHSHGGDGEKKEKKEKHGHSHGDGEKKEKKEKHGHSHGGDHGHAHNDGNGANADHDHHDHSDEHHGHSHGGEKKKEKHGHSHGEGEKKEKHGHSHGGEKKKEKKGGHGHGGESKTCMGMDLNMFGVFIHFLGDAISSLFVLVTGAILHFFQGHHWTLYVDPLSSLIIVAMTLASAIPLVIKCSKVLLEPTPTTDSHDDHDSHDHDSHP</sequence>
<dbReference type="PANTHER" id="PTHR45820:SF4">
    <property type="entry name" value="ZINC TRANSPORTER 63C, ISOFORM F"/>
    <property type="match status" value="1"/>
</dbReference>
<proteinExistence type="inferred from homology"/>
<comment type="subcellular location">
    <subcellularLocation>
        <location evidence="1">Membrane</location>
        <topology evidence="1">Multi-pass membrane protein</topology>
    </subcellularLocation>
</comment>
<evidence type="ECO:0000313" key="11">
    <source>
        <dbReference type="Proteomes" id="UP000007797"/>
    </source>
</evidence>
<keyword evidence="11" id="KW-1185">Reference proteome</keyword>
<comment type="similarity">
    <text evidence="2">Belongs to the cation diffusion facilitator (CDF) transporter (TC 2.A.4) family. SLC30A subfamily.</text>
</comment>
<dbReference type="Pfam" id="PF01545">
    <property type="entry name" value="Cation_efflux"/>
    <property type="match status" value="1"/>
</dbReference>
<feature type="compositionally biased region" description="Basic and acidic residues" evidence="7">
    <location>
        <begin position="688"/>
        <end position="707"/>
    </location>
</feature>
<name>F4PLY9_CACFS</name>
<gene>
    <name evidence="10" type="ORF">DFA_05676</name>
</gene>
<dbReference type="STRING" id="1054147.F4PLY9"/>
<reference evidence="11" key="1">
    <citation type="journal article" date="2011" name="Genome Res.">
        <title>Phylogeny-wide analysis of social amoeba genomes highlights ancient origins for complex intercellular communication.</title>
        <authorList>
            <person name="Heidel A.J."/>
            <person name="Lawal H.M."/>
            <person name="Felder M."/>
            <person name="Schilde C."/>
            <person name="Helps N.R."/>
            <person name="Tunggal B."/>
            <person name="Rivero F."/>
            <person name="John U."/>
            <person name="Schleicher M."/>
            <person name="Eichinger L."/>
            <person name="Platzer M."/>
            <person name="Noegel A.A."/>
            <person name="Schaap P."/>
            <person name="Gloeckner G."/>
        </authorList>
    </citation>
    <scope>NUCLEOTIDE SEQUENCE [LARGE SCALE GENOMIC DNA]</scope>
    <source>
        <strain evidence="11">SH3</strain>
    </source>
</reference>
<keyword evidence="4" id="KW-0862">Zinc</keyword>
<dbReference type="Gene3D" id="3.80.10.10">
    <property type="entry name" value="Ribonuclease Inhibitor"/>
    <property type="match status" value="1"/>
</dbReference>
<evidence type="ECO:0000256" key="2">
    <source>
        <dbReference type="ARBA" id="ARBA00008873"/>
    </source>
</evidence>
<feature type="transmembrane region" description="Helical" evidence="8">
    <location>
        <begin position="492"/>
        <end position="509"/>
    </location>
</feature>
<accession>F4PLY9</accession>
<dbReference type="InterPro" id="IPR027469">
    <property type="entry name" value="Cation_efflux_TMD_sf"/>
</dbReference>
<dbReference type="PANTHER" id="PTHR45820">
    <property type="entry name" value="FI23527P1"/>
    <property type="match status" value="1"/>
</dbReference>
<keyword evidence="3 8" id="KW-0812">Transmembrane</keyword>
<dbReference type="InterPro" id="IPR032675">
    <property type="entry name" value="LRR_dom_sf"/>
</dbReference>
<feature type="compositionally biased region" description="Low complexity" evidence="7">
    <location>
        <begin position="56"/>
        <end position="83"/>
    </location>
</feature>
<dbReference type="SUPFAM" id="SSF52047">
    <property type="entry name" value="RNI-like"/>
    <property type="match status" value="1"/>
</dbReference>
<evidence type="ECO:0000256" key="1">
    <source>
        <dbReference type="ARBA" id="ARBA00004141"/>
    </source>
</evidence>
<feature type="domain" description="Cation efflux protein transmembrane" evidence="9">
    <location>
        <begin position="463"/>
        <end position="794"/>
    </location>
</feature>
<organism evidence="10 11">
    <name type="scientific">Cavenderia fasciculata</name>
    <name type="common">Slime mold</name>
    <name type="synonym">Dictyostelium fasciculatum</name>
    <dbReference type="NCBI Taxonomy" id="261658"/>
    <lineage>
        <taxon>Eukaryota</taxon>
        <taxon>Amoebozoa</taxon>
        <taxon>Evosea</taxon>
        <taxon>Eumycetozoa</taxon>
        <taxon>Dictyostelia</taxon>
        <taxon>Acytosteliales</taxon>
        <taxon>Cavenderiaceae</taxon>
        <taxon>Cavenderia</taxon>
    </lineage>
</organism>
<evidence type="ECO:0000259" key="9">
    <source>
        <dbReference type="Pfam" id="PF01545"/>
    </source>
</evidence>
<dbReference type="Proteomes" id="UP000007797">
    <property type="component" value="Unassembled WGS sequence"/>
</dbReference>
<dbReference type="RefSeq" id="XP_004361394.1">
    <property type="nucleotide sequence ID" value="XM_004361337.1"/>
</dbReference>
<dbReference type="InterPro" id="IPR001611">
    <property type="entry name" value="Leu-rich_rpt"/>
</dbReference>
<evidence type="ECO:0000256" key="5">
    <source>
        <dbReference type="ARBA" id="ARBA00022989"/>
    </source>
</evidence>
<feature type="transmembrane region" description="Helical" evidence="8">
    <location>
        <begin position="555"/>
        <end position="578"/>
    </location>
</feature>
<dbReference type="NCBIfam" id="TIGR01297">
    <property type="entry name" value="CDF"/>
    <property type="match status" value="1"/>
</dbReference>
<dbReference type="SUPFAM" id="SSF161111">
    <property type="entry name" value="Cation efflux protein transmembrane domain-like"/>
    <property type="match status" value="1"/>
</dbReference>
<feature type="transmembrane region" description="Helical" evidence="8">
    <location>
        <begin position="521"/>
        <end position="543"/>
    </location>
</feature>
<feature type="compositionally biased region" description="Basic residues" evidence="7">
    <location>
        <begin position="601"/>
        <end position="610"/>
    </location>
</feature>
<keyword evidence="5 8" id="KW-1133">Transmembrane helix</keyword>
<dbReference type="AlphaFoldDB" id="F4PLY9"/>
<dbReference type="OrthoDB" id="29444at2759"/>
<dbReference type="GO" id="GO:0006882">
    <property type="term" value="P:intracellular zinc ion homeostasis"/>
    <property type="evidence" value="ECO:0007669"/>
    <property type="project" value="TreeGrafter"/>
</dbReference>
<evidence type="ECO:0000256" key="7">
    <source>
        <dbReference type="SAM" id="MobiDB-lite"/>
    </source>
</evidence>
<evidence type="ECO:0000256" key="3">
    <source>
        <dbReference type="ARBA" id="ARBA00022692"/>
    </source>
</evidence>
<evidence type="ECO:0000256" key="8">
    <source>
        <dbReference type="SAM" id="Phobius"/>
    </source>
</evidence>
<dbReference type="GeneID" id="14875559"/>
<dbReference type="GO" id="GO:0005385">
    <property type="term" value="F:zinc ion transmembrane transporter activity"/>
    <property type="evidence" value="ECO:0007669"/>
    <property type="project" value="TreeGrafter"/>
</dbReference>
<dbReference type="GO" id="GO:0016020">
    <property type="term" value="C:membrane"/>
    <property type="evidence" value="ECO:0007669"/>
    <property type="project" value="UniProtKB-SubCell"/>
</dbReference>
<dbReference type="KEGG" id="dfa:DFA_05676"/>
<dbReference type="InterPro" id="IPR002524">
    <property type="entry name" value="Cation_efflux"/>
</dbReference>
<keyword evidence="6 8" id="KW-0472">Membrane</keyword>
<protein>
    <submittedName>
        <fullName evidence="10">Zinc transporter</fullName>
    </submittedName>
</protein>
<dbReference type="Pfam" id="PF13516">
    <property type="entry name" value="LRR_6"/>
    <property type="match status" value="3"/>
</dbReference>
<evidence type="ECO:0000256" key="4">
    <source>
        <dbReference type="ARBA" id="ARBA00022833"/>
    </source>
</evidence>
<dbReference type="Gene3D" id="1.20.1510.10">
    <property type="entry name" value="Cation efflux protein transmembrane domain"/>
    <property type="match status" value="2"/>
</dbReference>
<feature type="region of interest" description="Disordered" evidence="7">
    <location>
        <begin position="33"/>
        <end position="133"/>
    </location>
</feature>
<dbReference type="EMBL" id="GL883008">
    <property type="protein sequence ID" value="EGG23543.1"/>
    <property type="molecule type" value="Genomic_DNA"/>
</dbReference>
<feature type="transmembrane region" description="Helical" evidence="8">
    <location>
        <begin position="769"/>
        <end position="787"/>
    </location>
</feature>